<dbReference type="PROSITE" id="PS50850">
    <property type="entry name" value="MFS"/>
    <property type="match status" value="1"/>
</dbReference>
<accession>A0A541BQN5</accession>
<evidence type="ECO:0000256" key="6">
    <source>
        <dbReference type="ARBA" id="ARBA00058119"/>
    </source>
</evidence>
<evidence type="ECO:0000256" key="2">
    <source>
        <dbReference type="ARBA" id="ARBA00022448"/>
    </source>
</evidence>
<keyword evidence="11" id="KW-1185">Reference proteome</keyword>
<dbReference type="FunFam" id="1.20.1250.20:FF:000126">
    <property type="entry name" value="MFS transporter permease"/>
    <property type="match status" value="1"/>
</dbReference>
<dbReference type="FunFam" id="1.20.1250.20:FF:000018">
    <property type="entry name" value="MFS transporter permease"/>
    <property type="match status" value="1"/>
</dbReference>
<evidence type="ECO:0000256" key="1">
    <source>
        <dbReference type="ARBA" id="ARBA00004651"/>
    </source>
</evidence>
<feature type="transmembrane region" description="Helical" evidence="8">
    <location>
        <begin position="62"/>
        <end position="83"/>
    </location>
</feature>
<feature type="domain" description="Major facilitator superfamily (MFS) profile" evidence="9">
    <location>
        <begin position="29"/>
        <end position="441"/>
    </location>
</feature>
<dbReference type="CDD" id="cd17319">
    <property type="entry name" value="MFS_ExuT_GudP_like"/>
    <property type="match status" value="1"/>
</dbReference>
<feature type="transmembrane region" description="Helical" evidence="8">
    <location>
        <begin position="190"/>
        <end position="210"/>
    </location>
</feature>
<feature type="transmembrane region" description="Helical" evidence="8">
    <location>
        <begin position="352"/>
        <end position="373"/>
    </location>
</feature>
<evidence type="ECO:0000256" key="5">
    <source>
        <dbReference type="ARBA" id="ARBA00023136"/>
    </source>
</evidence>
<dbReference type="PANTHER" id="PTHR43791">
    <property type="entry name" value="PERMEASE-RELATED"/>
    <property type="match status" value="1"/>
</dbReference>
<protein>
    <recommendedName>
        <fullName evidence="7">Putative tartrate transporter</fullName>
    </recommendedName>
</protein>
<feature type="transmembrane region" description="Helical" evidence="8">
    <location>
        <begin position="327"/>
        <end position="346"/>
    </location>
</feature>
<reference evidence="10 11" key="1">
    <citation type="submission" date="2019-06" db="EMBL/GenBank/DDBJ databases">
        <title>Rhodococcus spaelei sp. nov., isolated from a cave.</title>
        <authorList>
            <person name="Lee S.D."/>
        </authorList>
    </citation>
    <scope>NUCLEOTIDE SEQUENCE [LARGE SCALE GENOMIC DNA]</scope>
    <source>
        <strain evidence="10 11">C9-5</strain>
    </source>
</reference>
<dbReference type="OrthoDB" id="9773957at2"/>
<dbReference type="InterPro" id="IPR036259">
    <property type="entry name" value="MFS_trans_sf"/>
</dbReference>
<evidence type="ECO:0000259" key="9">
    <source>
        <dbReference type="PROSITE" id="PS50850"/>
    </source>
</evidence>
<feature type="transmembrane region" description="Helical" evidence="8">
    <location>
        <begin position="95"/>
        <end position="114"/>
    </location>
</feature>
<dbReference type="Gene3D" id="1.20.1250.20">
    <property type="entry name" value="MFS general substrate transporter like domains"/>
    <property type="match status" value="2"/>
</dbReference>
<sequence>MTTAGTPADADLEDTALEQRVVRKVARRLIPFLAVLYFVNYLDRTNIGFAKLTMSDELGMTTTMFGLASGLFFVGYLIFEVPSNLALHRFGARMWIARIMFTWGILAAALAFVPNVASLYVVRILLGVAEAGFFPGVLLYLTFWFPAKYRVRLMGLFLLTLPASSAIGAPLSAAIMQWGDGLFGLSGWRLMYLVEGLPAVLLAFVTWFYLTDKPHQAKWLDDEEREWLVRNMDAEKASAAGEHTTPVWRTLRNPRVIALGIVYFGVTYGLYALSFFLPTIVAGFKETFDTDFTVFETGLIVAVPFVIGGVAMVLWSRHSDRTGERVWHVAAPALLAAVSIPVALYLNSPFAVMAVVSLTAIGVLCAIPVFWYLPTTFLSGVAAAAGIAMINSIGNLSGFGAPYVTGWLTDLTGSAKAGLWVVGVVLLVAAILVVALGRTAAGRFSRADRHPTEAAAAVADPALDRDRATASR</sequence>
<keyword evidence="5 8" id="KW-0472">Membrane</keyword>
<feature type="transmembrane region" description="Helical" evidence="8">
    <location>
        <begin position="380"/>
        <end position="405"/>
    </location>
</feature>
<proteinExistence type="predicted"/>
<dbReference type="GO" id="GO:0022857">
    <property type="term" value="F:transmembrane transporter activity"/>
    <property type="evidence" value="ECO:0007669"/>
    <property type="project" value="InterPro"/>
</dbReference>
<dbReference type="AlphaFoldDB" id="A0A541BQN5"/>
<evidence type="ECO:0000256" key="7">
    <source>
        <dbReference type="ARBA" id="ARBA00074139"/>
    </source>
</evidence>
<evidence type="ECO:0000256" key="3">
    <source>
        <dbReference type="ARBA" id="ARBA00022692"/>
    </source>
</evidence>
<dbReference type="Proteomes" id="UP000316256">
    <property type="component" value="Unassembled WGS sequence"/>
</dbReference>
<dbReference type="SUPFAM" id="SSF103473">
    <property type="entry name" value="MFS general substrate transporter"/>
    <property type="match status" value="1"/>
</dbReference>
<evidence type="ECO:0000313" key="10">
    <source>
        <dbReference type="EMBL" id="TQF74558.1"/>
    </source>
</evidence>
<keyword evidence="3 8" id="KW-0812">Transmembrane</keyword>
<feature type="transmembrane region" description="Helical" evidence="8">
    <location>
        <begin position="417"/>
        <end position="436"/>
    </location>
</feature>
<dbReference type="InterPro" id="IPR011701">
    <property type="entry name" value="MFS"/>
</dbReference>
<feature type="transmembrane region" description="Helical" evidence="8">
    <location>
        <begin position="25"/>
        <end position="42"/>
    </location>
</feature>
<feature type="transmembrane region" description="Helical" evidence="8">
    <location>
        <begin position="120"/>
        <end position="141"/>
    </location>
</feature>
<dbReference type="PANTHER" id="PTHR43791:SF36">
    <property type="entry name" value="TRANSPORTER, PUTATIVE (AFU_ORTHOLOGUE AFUA_6G08340)-RELATED"/>
    <property type="match status" value="1"/>
</dbReference>
<gene>
    <name evidence="10" type="ORF">FK531_00095</name>
</gene>
<comment type="subcellular location">
    <subcellularLocation>
        <location evidence="1">Cell membrane</location>
        <topology evidence="1">Multi-pass membrane protein</topology>
    </subcellularLocation>
</comment>
<organism evidence="10 11">
    <name type="scientific">Rhodococcus spelaei</name>
    <dbReference type="NCBI Taxonomy" id="2546320"/>
    <lineage>
        <taxon>Bacteria</taxon>
        <taxon>Bacillati</taxon>
        <taxon>Actinomycetota</taxon>
        <taxon>Actinomycetes</taxon>
        <taxon>Mycobacteriales</taxon>
        <taxon>Nocardiaceae</taxon>
        <taxon>Rhodococcus</taxon>
    </lineage>
</organism>
<evidence type="ECO:0000256" key="4">
    <source>
        <dbReference type="ARBA" id="ARBA00022989"/>
    </source>
</evidence>
<evidence type="ECO:0000256" key="8">
    <source>
        <dbReference type="SAM" id="Phobius"/>
    </source>
</evidence>
<keyword evidence="2" id="KW-0813">Transport</keyword>
<dbReference type="EMBL" id="VIGH01000001">
    <property type="protein sequence ID" value="TQF74558.1"/>
    <property type="molecule type" value="Genomic_DNA"/>
</dbReference>
<keyword evidence="4 8" id="KW-1133">Transmembrane helix</keyword>
<feature type="transmembrane region" description="Helical" evidence="8">
    <location>
        <begin position="153"/>
        <end position="178"/>
    </location>
</feature>
<evidence type="ECO:0000313" key="11">
    <source>
        <dbReference type="Proteomes" id="UP000316256"/>
    </source>
</evidence>
<comment type="caution">
    <text evidence="10">The sequence shown here is derived from an EMBL/GenBank/DDBJ whole genome shotgun (WGS) entry which is preliminary data.</text>
</comment>
<dbReference type="GO" id="GO:0005886">
    <property type="term" value="C:plasma membrane"/>
    <property type="evidence" value="ECO:0007669"/>
    <property type="project" value="UniProtKB-SubCell"/>
</dbReference>
<dbReference type="InterPro" id="IPR020846">
    <property type="entry name" value="MFS_dom"/>
</dbReference>
<dbReference type="Pfam" id="PF07690">
    <property type="entry name" value="MFS_1"/>
    <property type="match status" value="1"/>
</dbReference>
<feature type="transmembrane region" description="Helical" evidence="8">
    <location>
        <begin position="297"/>
        <end position="315"/>
    </location>
</feature>
<feature type="transmembrane region" description="Helical" evidence="8">
    <location>
        <begin position="256"/>
        <end position="277"/>
    </location>
</feature>
<name>A0A541BQN5_9NOCA</name>
<dbReference type="RefSeq" id="WP_142094644.1">
    <property type="nucleotide sequence ID" value="NZ_VIGH01000001.1"/>
</dbReference>
<comment type="function">
    <text evidence="6">Component of the tartrate utilization system and may allow entry of tartrate and tartrate dehydrogenase.</text>
</comment>